<evidence type="ECO:0000313" key="1">
    <source>
        <dbReference type="EMBL" id="TGZ74721.1"/>
    </source>
</evidence>
<protein>
    <submittedName>
        <fullName evidence="1">Uncharacterized protein</fullName>
    </submittedName>
</protein>
<reference evidence="1 2" key="1">
    <citation type="journal article" date="2019" name="BMC Genomics">
        <title>New insights from Opisthorchis felineus genome: update on genomics of the epidemiologically important liver flukes.</title>
        <authorList>
            <person name="Ershov N.I."/>
            <person name="Mordvinov V.A."/>
            <person name="Prokhortchouk E.B."/>
            <person name="Pakharukova M.Y."/>
            <person name="Gunbin K.V."/>
            <person name="Ustyantsev K."/>
            <person name="Genaev M.A."/>
            <person name="Blinov A.G."/>
            <person name="Mazur A."/>
            <person name="Boulygina E."/>
            <person name="Tsygankova S."/>
            <person name="Khrameeva E."/>
            <person name="Chekanov N."/>
            <person name="Fan G."/>
            <person name="Xiao A."/>
            <person name="Zhang H."/>
            <person name="Xu X."/>
            <person name="Yang H."/>
            <person name="Solovyev V."/>
            <person name="Lee S.M."/>
            <person name="Liu X."/>
            <person name="Afonnikov D.A."/>
            <person name="Skryabin K.G."/>
        </authorList>
    </citation>
    <scope>NUCLEOTIDE SEQUENCE [LARGE SCALE GENOMIC DNA]</scope>
    <source>
        <strain evidence="1">AK-0245</strain>
        <tissue evidence="1">Whole organism</tissue>
    </source>
</reference>
<sequence>PRRSLWLQQEVPLASHLFPSVLFRSLCSRLFQDTFEDFKQLRVRQQLILTGTLSATHI</sequence>
<keyword evidence="2" id="KW-1185">Reference proteome</keyword>
<feature type="non-terminal residue" evidence="1">
    <location>
        <position position="1"/>
    </location>
</feature>
<proteinExistence type="predicted"/>
<dbReference type="EMBL" id="SJOL01001553">
    <property type="protein sequence ID" value="TGZ74721.1"/>
    <property type="molecule type" value="Genomic_DNA"/>
</dbReference>
<evidence type="ECO:0000313" key="2">
    <source>
        <dbReference type="Proteomes" id="UP000308267"/>
    </source>
</evidence>
<accession>A0A4S2MDH8</accession>
<name>A0A4S2MDH8_OPIFE</name>
<organism evidence="1 2">
    <name type="scientific">Opisthorchis felineus</name>
    <dbReference type="NCBI Taxonomy" id="147828"/>
    <lineage>
        <taxon>Eukaryota</taxon>
        <taxon>Metazoa</taxon>
        <taxon>Spiralia</taxon>
        <taxon>Lophotrochozoa</taxon>
        <taxon>Platyhelminthes</taxon>
        <taxon>Trematoda</taxon>
        <taxon>Digenea</taxon>
        <taxon>Opisthorchiida</taxon>
        <taxon>Opisthorchiata</taxon>
        <taxon>Opisthorchiidae</taxon>
        <taxon>Opisthorchis</taxon>
    </lineage>
</organism>
<dbReference type="AlphaFoldDB" id="A0A4S2MDH8"/>
<comment type="caution">
    <text evidence="1">The sequence shown here is derived from an EMBL/GenBank/DDBJ whole genome shotgun (WGS) entry which is preliminary data.</text>
</comment>
<dbReference type="Proteomes" id="UP000308267">
    <property type="component" value="Unassembled WGS sequence"/>
</dbReference>
<gene>
    <name evidence="1" type="ORF">CRM22_000787</name>
</gene>